<comment type="caution">
    <text evidence="1">The sequence shown here is derived from an EMBL/GenBank/DDBJ whole genome shotgun (WGS) entry which is preliminary data.</text>
</comment>
<reference evidence="2" key="1">
    <citation type="submission" date="2018-11" db="EMBL/GenBank/DDBJ databases">
        <title>Rhizobium chutanense sp. nov., isolated from root nodules of Phaseolus vulgaris in China.</title>
        <authorList>
            <person name="Huo Y."/>
        </authorList>
    </citation>
    <scope>NUCLEOTIDE SEQUENCE [LARGE SCALE GENOMIC DNA]</scope>
    <source>
        <strain evidence="2">CCBAU 65647</strain>
    </source>
</reference>
<name>A0A3S0S7J8_9HYPH</name>
<keyword evidence="2" id="KW-1185">Reference proteome</keyword>
<dbReference type="OrthoDB" id="8301496at2"/>
<dbReference type="EMBL" id="RJTH01000012">
    <property type="protein sequence ID" value="RUM21443.1"/>
    <property type="molecule type" value="Genomic_DNA"/>
</dbReference>
<dbReference type="InterPro" id="IPR011660">
    <property type="entry name" value="VapB-like"/>
</dbReference>
<evidence type="ECO:0000313" key="2">
    <source>
        <dbReference type="Proteomes" id="UP000278823"/>
    </source>
</evidence>
<evidence type="ECO:0000313" key="1">
    <source>
        <dbReference type="EMBL" id="RUM21443.1"/>
    </source>
</evidence>
<dbReference type="Proteomes" id="UP000278823">
    <property type="component" value="Unassembled WGS sequence"/>
</dbReference>
<dbReference type="RefSeq" id="WP_126924251.1">
    <property type="nucleotide sequence ID" value="NZ_ML133696.1"/>
</dbReference>
<gene>
    <name evidence="1" type="ORF">EFQ99_26930</name>
</gene>
<accession>A0A3S0S7J8</accession>
<dbReference type="Pfam" id="PF07704">
    <property type="entry name" value="PSK_trans_fac"/>
    <property type="match status" value="1"/>
</dbReference>
<proteinExistence type="predicted"/>
<protein>
    <submittedName>
        <fullName evidence="1">Histidinol dehydrogenase</fullName>
    </submittedName>
</protein>
<sequence>MALYIRDPEVDELASELQRLTKAATKTDAVRTALHHELTRARQSRPLHERLARAKTLADAMGANDPSFDMKKFSDEMWDT</sequence>
<dbReference type="AlphaFoldDB" id="A0A3S0S7J8"/>
<organism evidence="1 2">
    <name type="scientific">Rhizobium vallis</name>
    <dbReference type="NCBI Taxonomy" id="634290"/>
    <lineage>
        <taxon>Bacteria</taxon>
        <taxon>Pseudomonadati</taxon>
        <taxon>Pseudomonadota</taxon>
        <taxon>Alphaproteobacteria</taxon>
        <taxon>Hyphomicrobiales</taxon>
        <taxon>Rhizobiaceae</taxon>
        <taxon>Rhizobium/Agrobacterium group</taxon>
        <taxon>Rhizobium</taxon>
    </lineage>
</organism>